<gene>
    <name evidence="2" type="ORF">MILUP08_45789</name>
</gene>
<keyword evidence="1" id="KW-0812">Transmembrane</keyword>
<dbReference type="Proteomes" id="UP000003448">
    <property type="component" value="Unassembled WGS sequence"/>
</dbReference>
<dbReference type="EMBL" id="CAIE01000039">
    <property type="protein sequence ID" value="CCH20895.1"/>
    <property type="molecule type" value="Genomic_DNA"/>
</dbReference>
<evidence type="ECO:0000313" key="3">
    <source>
        <dbReference type="Proteomes" id="UP000003448"/>
    </source>
</evidence>
<reference evidence="3" key="1">
    <citation type="journal article" date="2012" name="J. Bacteriol.">
        <title>Genome Sequence of Micromonospora lupini Lupac 08, Isolated from Root Nodules of Lupinus angustifolius.</title>
        <authorList>
            <person name="Alonso-Vega P."/>
            <person name="Normand P."/>
            <person name="Bacigalupe R."/>
            <person name="Pujic P."/>
            <person name="Lajus A."/>
            <person name="Vallenet D."/>
            <person name="Carro L."/>
            <person name="Coll P."/>
            <person name="Trujillo M.E."/>
        </authorList>
    </citation>
    <scope>NUCLEOTIDE SEQUENCE [LARGE SCALE GENOMIC DNA]</scope>
    <source>
        <strain evidence="3">Lupac 08</strain>
    </source>
</reference>
<organism evidence="2 3">
    <name type="scientific">Micromonospora lupini str. Lupac 08</name>
    <dbReference type="NCBI Taxonomy" id="1150864"/>
    <lineage>
        <taxon>Bacteria</taxon>
        <taxon>Bacillati</taxon>
        <taxon>Actinomycetota</taxon>
        <taxon>Actinomycetes</taxon>
        <taxon>Micromonosporales</taxon>
        <taxon>Micromonosporaceae</taxon>
        <taxon>Micromonospora</taxon>
    </lineage>
</organism>
<proteinExistence type="predicted"/>
<evidence type="ECO:0000313" key="2">
    <source>
        <dbReference type="EMBL" id="CCH20895.1"/>
    </source>
</evidence>
<keyword evidence="3" id="KW-1185">Reference proteome</keyword>
<name>I0LAP8_9ACTN</name>
<keyword evidence="1" id="KW-0472">Membrane</keyword>
<protein>
    <submittedName>
        <fullName evidence="2">Uncharacterized protein</fullName>
    </submittedName>
</protein>
<accession>I0LAP8</accession>
<comment type="caution">
    <text evidence="2">The sequence shown here is derived from an EMBL/GenBank/DDBJ whole genome shotgun (WGS) entry which is preliminary data.</text>
</comment>
<feature type="transmembrane region" description="Helical" evidence="1">
    <location>
        <begin position="20"/>
        <end position="37"/>
    </location>
</feature>
<dbReference type="AlphaFoldDB" id="I0LAP8"/>
<evidence type="ECO:0000256" key="1">
    <source>
        <dbReference type="SAM" id="Phobius"/>
    </source>
</evidence>
<sequence length="43" mass="4540">MSVRAPSSLPAYLIGWDPQWARTATAVYGVVGVGGVVKRPLGR</sequence>
<keyword evidence="1" id="KW-1133">Transmembrane helix</keyword>